<evidence type="ECO:0000256" key="2">
    <source>
        <dbReference type="ARBA" id="ARBA00022679"/>
    </source>
</evidence>
<dbReference type="PANTHER" id="PTHR11061">
    <property type="entry name" value="RNA M5U METHYLTRANSFERASE"/>
    <property type="match status" value="1"/>
</dbReference>
<organism evidence="7 8">
    <name type="scientific">Lactobacillus apis</name>
    <dbReference type="NCBI Taxonomy" id="303541"/>
    <lineage>
        <taxon>Bacteria</taxon>
        <taxon>Bacillati</taxon>
        <taxon>Bacillota</taxon>
        <taxon>Bacilli</taxon>
        <taxon>Lactobacillales</taxon>
        <taxon>Lactobacillaceae</taxon>
        <taxon>Lactobacillus</taxon>
    </lineage>
</organism>
<evidence type="ECO:0000256" key="4">
    <source>
        <dbReference type="PROSITE-ProRule" id="PRU01024"/>
    </source>
</evidence>
<dbReference type="AlphaFoldDB" id="A0A0F4LQP2"/>
<dbReference type="Pfam" id="PF01938">
    <property type="entry name" value="TRAM"/>
    <property type="match status" value="1"/>
</dbReference>
<dbReference type="HOGENOM" id="CLU_014689_7_1_9"/>
<dbReference type="SUPFAM" id="SSF53335">
    <property type="entry name" value="S-adenosyl-L-methionine-dependent methyltransferases"/>
    <property type="match status" value="1"/>
</dbReference>
<dbReference type="InterPro" id="IPR030390">
    <property type="entry name" value="MeTrfase_TrmA_AS"/>
</dbReference>
<feature type="active site" evidence="5">
    <location>
        <position position="416"/>
    </location>
</feature>
<dbReference type="PROSITE" id="PS50926">
    <property type="entry name" value="TRAM"/>
    <property type="match status" value="1"/>
</dbReference>
<dbReference type="NCBIfam" id="TIGR00479">
    <property type="entry name" value="rumA"/>
    <property type="match status" value="1"/>
</dbReference>
<dbReference type="FunFam" id="3.40.50.150:FF:000009">
    <property type="entry name" value="23S rRNA (Uracil(1939)-C(5))-methyltransferase RlmD"/>
    <property type="match status" value="1"/>
</dbReference>
<dbReference type="SUPFAM" id="SSF50249">
    <property type="entry name" value="Nucleic acid-binding proteins"/>
    <property type="match status" value="1"/>
</dbReference>
<dbReference type="EMBL" id="JXLG01000005">
    <property type="protein sequence ID" value="KJY61127.1"/>
    <property type="molecule type" value="Genomic_DNA"/>
</dbReference>
<dbReference type="PATRIC" id="fig|303541.3.peg.553"/>
<keyword evidence="2 4" id="KW-0808">Transferase</keyword>
<feature type="binding site" evidence="4">
    <location>
        <position position="341"/>
    </location>
    <ligand>
        <name>S-adenosyl-L-methionine</name>
        <dbReference type="ChEBI" id="CHEBI:59789"/>
    </ligand>
</feature>
<name>A0A0F4LQP2_9LACO</name>
<sequence>MYKNFKQKETKEKDVIITIKRLGINGEGIGYYRKKIIFIPGALPNEVVVAKIIKEYPHYIDAELVRIKEKSSDRVLYPKGVDPAIGGLELAHLSYEKQLEFKRDNVLEALRKYHPRGYNKYKVKKTIPAPSEWHYRNKAQYQIEQDHGQTKLGLFAPNSHELYDLPVMPTQNKATQETERKIKELVDKLHVAVADPFRHYDGLKTIVVRQAEATKEIQVTLITVGHKIKNLPALSKEIINLPNVVSVFQNETDWRNPQVWGNKTEKLAGKNQIIDEILGKKFALSPRAFFQLNPVQTATLYSEALKFLDLKPEDTLIDAYSGVGTLGILAADKVKQVVGIETIPEAVEDAKHNVELNHLRNADYFQGSVEKVLPELQKNGVPIDALIVDPPRTGLAKSLIKTLLKIKPKTFVYISCNPSTLAQDLVLLSEAYDVRLIENVDMLPQTPRCECVVKLTLR</sequence>
<dbReference type="InterPro" id="IPR029063">
    <property type="entry name" value="SAM-dependent_MTases_sf"/>
</dbReference>
<protein>
    <submittedName>
        <fullName evidence="7">23S rRNA (Uracil-5-)-methyltransferase</fullName>
    </submittedName>
</protein>
<evidence type="ECO:0000313" key="8">
    <source>
        <dbReference type="Proteomes" id="UP000033682"/>
    </source>
</evidence>
<keyword evidence="3 4" id="KW-0949">S-adenosyl-L-methionine</keyword>
<feature type="domain" description="TRAM" evidence="6">
    <location>
        <begin position="8"/>
        <end position="66"/>
    </location>
</feature>
<dbReference type="PROSITE" id="PS01230">
    <property type="entry name" value="TRMA_1"/>
    <property type="match status" value="1"/>
</dbReference>
<dbReference type="PANTHER" id="PTHR11061:SF45">
    <property type="match status" value="1"/>
</dbReference>
<feature type="binding site" evidence="4">
    <location>
        <position position="389"/>
    </location>
    <ligand>
        <name>S-adenosyl-L-methionine</name>
        <dbReference type="ChEBI" id="CHEBI:59789"/>
    </ligand>
</feature>
<dbReference type="RefSeq" id="WP_046306418.1">
    <property type="nucleotide sequence ID" value="NZ_CAMLAY010000002.1"/>
</dbReference>
<keyword evidence="8" id="KW-1185">Reference proteome</keyword>
<dbReference type="Gene3D" id="2.40.50.1070">
    <property type="match status" value="1"/>
</dbReference>
<evidence type="ECO:0000313" key="7">
    <source>
        <dbReference type="EMBL" id="KJY61127.1"/>
    </source>
</evidence>
<dbReference type="InterPro" id="IPR002792">
    <property type="entry name" value="TRAM_dom"/>
</dbReference>
<dbReference type="Gene3D" id="3.40.50.150">
    <property type="entry name" value="Vaccinia Virus protein VP39"/>
    <property type="match status" value="1"/>
</dbReference>
<dbReference type="GO" id="GO:0070475">
    <property type="term" value="P:rRNA base methylation"/>
    <property type="evidence" value="ECO:0007669"/>
    <property type="project" value="TreeGrafter"/>
</dbReference>
<feature type="active site" description="Nucleophile" evidence="4">
    <location>
        <position position="416"/>
    </location>
</feature>
<comment type="caution">
    <text evidence="7">The sequence shown here is derived from an EMBL/GenBank/DDBJ whole genome shotgun (WGS) entry which is preliminary data.</text>
</comment>
<dbReference type="CDD" id="cd02440">
    <property type="entry name" value="AdoMet_MTases"/>
    <property type="match status" value="1"/>
</dbReference>
<feature type="binding site" evidence="4">
    <location>
        <position position="320"/>
    </location>
    <ligand>
        <name>S-adenosyl-L-methionine</name>
        <dbReference type="ChEBI" id="CHEBI:59789"/>
    </ligand>
</feature>
<comment type="similarity">
    <text evidence="4">Belongs to the class I-like SAM-binding methyltransferase superfamily. RNA M5U methyltransferase family.</text>
</comment>
<accession>A0A0F4LQP2</accession>
<dbReference type="Gene3D" id="2.40.50.140">
    <property type="entry name" value="Nucleic acid-binding proteins"/>
    <property type="match status" value="1"/>
</dbReference>
<reference evidence="7 8" key="1">
    <citation type="submission" date="2015-01" db="EMBL/GenBank/DDBJ databases">
        <title>Comparative genomics of the lactic acid bacteria isolated from the honey bee gut.</title>
        <authorList>
            <person name="Ellegaard K.M."/>
            <person name="Tamarit D."/>
            <person name="Javelind E."/>
            <person name="Olofsson T."/>
            <person name="Andersson S.G."/>
            <person name="Vasquez A."/>
        </authorList>
    </citation>
    <scope>NUCLEOTIDE SEQUENCE [LARGE SCALE GENOMIC DNA]</scope>
    <source>
        <strain evidence="7 8">Hma11</strain>
    </source>
</reference>
<keyword evidence="1 4" id="KW-0489">Methyltransferase</keyword>
<dbReference type="STRING" id="303541.JF72_04040"/>
<evidence type="ECO:0000259" key="6">
    <source>
        <dbReference type="PROSITE" id="PS50926"/>
    </source>
</evidence>
<evidence type="ECO:0000256" key="1">
    <source>
        <dbReference type="ARBA" id="ARBA00022603"/>
    </source>
</evidence>
<dbReference type="Proteomes" id="UP000033682">
    <property type="component" value="Unassembled WGS sequence"/>
</dbReference>
<evidence type="ECO:0000256" key="5">
    <source>
        <dbReference type="PROSITE-ProRule" id="PRU10015"/>
    </source>
</evidence>
<gene>
    <name evidence="7" type="primary">rumA</name>
    <name evidence="7" type="ORF">JF72_04040</name>
</gene>
<dbReference type="InterPro" id="IPR010280">
    <property type="entry name" value="U5_MeTrfase_fam"/>
</dbReference>
<feature type="binding site" evidence="4">
    <location>
        <position position="291"/>
    </location>
    <ligand>
        <name>S-adenosyl-L-methionine</name>
        <dbReference type="ChEBI" id="CHEBI:59789"/>
    </ligand>
</feature>
<dbReference type="InterPro" id="IPR012340">
    <property type="entry name" value="NA-bd_OB-fold"/>
</dbReference>
<proteinExistence type="inferred from homology"/>
<evidence type="ECO:0000256" key="3">
    <source>
        <dbReference type="ARBA" id="ARBA00022691"/>
    </source>
</evidence>
<dbReference type="Pfam" id="PF05958">
    <property type="entry name" value="tRNA_U5-meth_tr"/>
    <property type="match status" value="1"/>
</dbReference>
<dbReference type="PROSITE" id="PS51687">
    <property type="entry name" value="SAM_MT_RNA_M5U"/>
    <property type="match status" value="1"/>
</dbReference>
<dbReference type="GO" id="GO:0070041">
    <property type="term" value="F:rRNA (uridine-C5-)-methyltransferase activity"/>
    <property type="evidence" value="ECO:0007669"/>
    <property type="project" value="TreeGrafter"/>
</dbReference>